<dbReference type="EMBL" id="CP159925">
    <property type="protein sequence ID" value="XCO73712.1"/>
    <property type="molecule type" value="Genomic_DNA"/>
</dbReference>
<dbReference type="Pfam" id="PF17678">
    <property type="entry name" value="Glyco_hydro_92N"/>
    <property type="match status" value="1"/>
</dbReference>
<evidence type="ECO:0000313" key="5">
    <source>
        <dbReference type="EMBL" id="XCO73712.1"/>
    </source>
</evidence>
<dbReference type="GO" id="GO:0005829">
    <property type="term" value="C:cytosol"/>
    <property type="evidence" value="ECO:0007669"/>
    <property type="project" value="TreeGrafter"/>
</dbReference>
<protein>
    <submittedName>
        <fullName evidence="5">GH92 family glycosyl hydrolase</fullName>
        <ecNumber evidence="5">3.2.1.-</ecNumber>
    </submittedName>
</protein>
<organism evidence="5">
    <name type="scientific">Lysobacter firmicutimachus</name>
    <dbReference type="NCBI Taxonomy" id="1792846"/>
    <lineage>
        <taxon>Bacteria</taxon>
        <taxon>Pseudomonadati</taxon>
        <taxon>Pseudomonadota</taxon>
        <taxon>Gammaproteobacteria</taxon>
        <taxon>Lysobacterales</taxon>
        <taxon>Lysobacteraceae</taxon>
        <taxon>Lysobacter</taxon>
    </lineage>
</organism>
<dbReference type="GO" id="GO:0030246">
    <property type="term" value="F:carbohydrate binding"/>
    <property type="evidence" value="ECO:0007669"/>
    <property type="project" value="InterPro"/>
</dbReference>
<dbReference type="InterPro" id="IPR014718">
    <property type="entry name" value="GH-type_carb-bd"/>
</dbReference>
<dbReference type="Gene3D" id="3.30.2080.10">
    <property type="entry name" value="GH92 mannosidase domain"/>
    <property type="match status" value="1"/>
</dbReference>
<dbReference type="SUPFAM" id="SSF48208">
    <property type="entry name" value="Six-hairpin glycosidases"/>
    <property type="match status" value="1"/>
</dbReference>
<dbReference type="Proteomes" id="UP001387215">
    <property type="component" value="Unassembled WGS sequence"/>
</dbReference>
<evidence type="ECO:0000313" key="6">
    <source>
        <dbReference type="Proteomes" id="UP001387215"/>
    </source>
</evidence>
<gene>
    <name evidence="5" type="ORF">ABU614_15110</name>
    <name evidence="4" type="ORF">V2J18_08775</name>
</gene>
<proteinExistence type="predicted"/>
<feature type="domain" description="Glycosyl hydrolase family 92" evidence="2">
    <location>
        <begin position="481"/>
        <end position="988"/>
    </location>
</feature>
<dbReference type="InterPro" id="IPR012939">
    <property type="entry name" value="Glyco_hydro_92"/>
</dbReference>
<dbReference type="GO" id="GO:0006516">
    <property type="term" value="P:glycoprotein catabolic process"/>
    <property type="evidence" value="ECO:0007669"/>
    <property type="project" value="TreeGrafter"/>
</dbReference>
<dbReference type="EMBL" id="JBANDL010000002">
    <property type="protein sequence ID" value="MEI2454769.1"/>
    <property type="molecule type" value="Genomic_DNA"/>
</dbReference>
<dbReference type="InterPro" id="IPR050883">
    <property type="entry name" value="PNGase"/>
</dbReference>
<feature type="region of interest" description="Disordered" evidence="1">
    <location>
        <begin position="237"/>
        <end position="262"/>
    </location>
</feature>
<name>A0AAU8MRH0_9GAMM</name>
<dbReference type="Gene3D" id="1.20.1050.60">
    <property type="entry name" value="alpha-1,2-mannosidase"/>
    <property type="match status" value="1"/>
</dbReference>
<evidence type="ECO:0000259" key="3">
    <source>
        <dbReference type="Pfam" id="PF17678"/>
    </source>
</evidence>
<feature type="compositionally biased region" description="Basic and acidic residues" evidence="1">
    <location>
        <begin position="1007"/>
        <end position="1018"/>
    </location>
</feature>
<dbReference type="Pfam" id="PF07971">
    <property type="entry name" value="Glyco_hydro_92"/>
    <property type="match status" value="1"/>
</dbReference>
<dbReference type="NCBIfam" id="TIGR01180">
    <property type="entry name" value="aman2_put"/>
    <property type="match status" value="1"/>
</dbReference>
<dbReference type="PANTHER" id="PTHR12143:SF43">
    <property type="entry name" value="PUTATIVE-RELATED"/>
    <property type="match status" value="1"/>
</dbReference>
<dbReference type="AlphaFoldDB" id="A0AAU8MRH0"/>
<dbReference type="Gene3D" id="2.60.120.260">
    <property type="entry name" value="Galactose-binding domain-like"/>
    <property type="match status" value="1"/>
</dbReference>
<feature type="domain" description="Glycosyl hydrolase family 92 N-terminal" evidence="3">
    <location>
        <begin position="248"/>
        <end position="475"/>
    </location>
</feature>
<dbReference type="PANTHER" id="PTHR12143">
    <property type="entry name" value="PEPTIDE N-GLYCANASE PNGASE -RELATED"/>
    <property type="match status" value="1"/>
</dbReference>
<dbReference type="Gene3D" id="1.20.1610.10">
    <property type="entry name" value="alpha-1,2-mannosidases domains"/>
    <property type="match status" value="1"/>
</dbReference>
<keyword evidence="6" id="KW-1185">Reference proteome</keyword>
<reference evidence="4 6" key="1">
    <citation type="submission" date="2024-02" db="EMBL/GenBank/DDBJ databases">
        <title>Lysobacter Genome Sequencing and Mining.</title>
        <authorList>
            <person name="Bierman J."/>
            <person name="Walker M.C."/>
        </authorList>
    </citation>
    <scope>NUCLEOTIDE SEQUENCE [LARGE SCALE GENOMIC DNA]</scope>
    <source>
        <strain evidence="4 6">PB6250</strain>
    </source>
</reference>
<accession>A0AAU8MRH0</accession>
<evidence type="ECO:0000256" key="1">
    <source>
        <dbReference type="SAM" id="MobiDB-lite"/>
    </source>
</evidence>
<sequence length="1146" mass="126203">MSLGHNARRGRGRPQDVASRRIARRCSIAVAIALAWPAFAAAPRSFSTSFETGEAVPAAAPDVPGSLHVDGGPDAGAALTAKPGVGFTGLRSLRYQGEGGHEQRLHAFDVDLALSKDSVLSYRVFPLSDERVSGRRATVPADGLRNTSGFVAVDLEFDDGSRLSQRAPLDRYGQPLTARGQGLARLLYPDQWNAVSSRIGDVAAGRRVRRILVVHDADHAAPFRGWLDDLRIERMPAAKGPAPRPSDYVDTRRGSNSNARFSRGNTFPAVALPHGFNFWTPTTNAGSHWIYQYQERNGDDNRPRLEALALSHEPSPWMGDRQTFHVLPAIGTARPEFDRGKRALSFGHDQETARADYYRVRFDNGLVAELTPTDHAAMLRFTFPDANAQLLFDHRDEHGDIRLNPDDGSLSGWSDSRSSLSTGATRLYFYARFDRPVRGGERLPREKGRDRVSAWYGFDLGAEPSRQLTMRIATSLIGVEQAKRNLALEIGADEGFDAVRERARAAWDAKLGAVRIEGAPEHERATLYSNLYRLFLYPNSGYENTGTAEQPVYRYASPFAPPAGADGDTATGATVVDGKVFVNNGFWDTYRTSWPAYVLLAPTQAGEMIDGFVQQYRDGGWIARWSSPGYADLMVGTSSDVAFADAWLKGVRNFDVRSFYQSAIRNASSVSPIPGAGRKGIERAIFTGYTDTTVGEGLSWSMDGYINDFAIGRLAAALAQEAAADDPYRAGYADDAVYYRNRALGYVNLFHPQLGFFVGRHRDGRWRYTASEFDPLRWGGDYTETNAWNMAFHAPQDGAGLAALYGGRVALGNKLDLFFATPGLFEVGSYGQVIHEMLEARDVRMGQYGHSNQPSHHIPYMYAAAGQPWRTQEKVRDILDRLYVGGEIGQGYPGDEDNGEMSAWWLFSAAGFYPLRMGSPEYVIGAPRFERMSIRLENGRELRINAPKVGARNRYVQSLRVNGEPWDRLTLPHELLAQGAVLDFRMGPSPSNWASAPQALPESLSADGEKPTPWRDLGRRDNATVAGIAAKQAAALFDDDSGTGVRLNVPMPSIAWTFKRPATVHLYTLTSSAKRGDAQAWALQGSNDGEQWTTLDERSGQAFAWRRQTRAFALAQPASYSRYRLRLVGEGGAIELAEVELIGEAP</sequence>
<reference evidence="5" key="2">
    <citation type="submission" date="2024-06" db="EMBL/GenBank/DDBJ databases">
        <authorList>
            <person name="Li S."/>
        </authorList>
    </citation>
    <scope>NUCLEOTIDE SEQUENCE</scope>
    <source>
        <strain evidence="5">SR10</strain>
    </source>
</reference>
<dbReference type="InterPro" id="IPR005887">
    <property type="entry name" value="GH92_a_mannosidase_put"/>
</dbReference>
<dbReference type="GO" id="GO:0005975">
    <property type="term" value="P:carbohydrate metabolic process"/>
    <property type="evidence" value="ECO:0007669"/>
    <property type="project" value="InterPro"/>
</dbReference>
<keyword evidence="5" id="KW-0378">Hydrolase</keyword>
<feature type="region of interest" description="Disordered" evidence="1">
    <location>
        <begin position="992"/>
        <end position="1018"/>
    </location>
</feature>
<dbReference type="GO" id="GO:0016798">
    <property type="term" value="F:hydrolase activity, acting on glycosyl bonds"/>
    <property type="evidence" value="ECO:0007669"/>
    <property type="project" value="UniProtKB-KW"/>
</dbReference>
<dbReference type="InterPro" id="IPR008928">
    <property type="entry name" value="6-hairpin_glycosidase_sf"/>
</dbReference>
<dbReference type="RefSeq" id="WP_336131574.1">
    <property type="nucleotide sequence ID" value="NZ_CP159925.1"/>
</dbReference>
<dbReference type="InterPro" id="IPR041371">
    <property type="entry name" value="GH92_N"/>
</dbReference>
<keyword evidence="5" id="KW-0326">Glycosidase</keyword>
<evidence type="ECO:0000259" key="2">
    <source>
        <dbReference type="Pfam" id="PF07971"/>
    </source>
</evidence>
<dbReference type="FunFam" id="3.30.2080.10:FF:000001">
    <property type="entry name" value="Alpha-1,2-mannosidase subfamily"/>
    <property type="match status" value="1"/>
</dbReference>
<dbReference type="GO" id="GO:0000224">
    <property type="term" value="F:peptide-N4-(N-acetyl-beta-glucosaminyl)asparagine amidase activity"/>
    <property type="evidence" value="ECO:0007669"/>
    <property type="project" value="TreeGrafter"/>
</dbReference>
<dbReference type="FunFam" id="1.20.1050.60:FF:000001">
    <property type="entry name" value="Putative alpha-1,2-mannosidase"/>
    <property type="match status" value="1"/>
</dbReference>
<evidence type="ECO:0000313" key="4">
    <source>
        <dbReference type="EMBL" id="MEI2454769.1"/>
    </source>
</evidence>
<dbReference type="EC" id="3.2.1.-" evidence="5"/>
<dbReference type="Gene3D" id="2.70.98.10">
    <property type="match status" value="1"/>
</dbReference>